<dbReference type="EMBL" id="JBHULY010000005">
    <property type="protein sequence ID" value="MFD2725290.1"/>
    <property type="molecule type" value="Genomic_DNA"/>
</dbReference>
<sequence length="149" mass="16834">MKRVILVLAIAMFSFIETNAQVEYKIVTSVESIVPSGLGRSRLISASVDRDYESFTSEKTEEDNTRNKSKRKDIRVKDFEETKLLNFFNLAGIRFQNIASNDALVSSKLSTMAEEGWELAFVTSGVESDSGKDDGQGIFITRYIFKRNK</sequence>
<dbReference type="Proteomes" id="UP001597476">
    <property type="component" value="Unassembled WGS sequence"/>
</dbReference>
<organism evidence="3 4">
    <name type="scientific">Hyunsoonleella rubra</name>
    <dbReference type="NCBI Taxonomy" id="1737062"/>
    <lineage>
        <taxon>Bacteria</taxon>
        <taxon>Pseudomonadati</taxon>
        <taxon>Bacteroidota</taxon>
        <taxon>Flavobacteriia</taxon>
        <taxon>Flavobacteriales</taxon>
        <taxon>Flavobacteriaceae</taxon>
    </lineage>
</organism>
<accession>A0ABW5T7P9</accession>
<keyword evidence="4" id="KW-1185">Reference proteome</keyword>
<dbReference type="RefSeq" id="WP_380289108.1">
    <property type="nucleotide sequence ID" value="NZ_JBHULY010000005.1"/>
</dbReference>
<feature type="compositionally biased region" description="Basic and acidic residues" evidence="1">
    <location>
        <begin position="52"/>
        <end position="66"/>
    </location>
</feature>
<proteinExistence type="predicted"/>
<comment type="caution">
    <text evidence="3">The sequence shown here is derived from an EMBL/GenBank/DDBJ whole genome shotgun (WGS) entry which is preliminary data.</text>
</comment>
<keyword evidence="2" id="KW-0732">Signal</keyword>
<evidence type="ECO:0000256" key="1">
    <source>
        <dbReference type="SAM" id="MobiDB-lite"/>
    </source>
</evidence>
<reference evidence="4" key="1">
    <citation type="journal article" date="2019" name="Int. J. Syst. Evol. Microbiol.">
        <title>The Global Catalogue of Microorganisms (GCM) 10K type strain sequencing project: providing services to taxonomists for standard genome sequencing and annotation.</title>
        <authorList>
            <consortium name="The Broad Institute Genomics Platform"/>
            <consortium name="The Broad Institute Genome Sequencing Center for Infectious Disease"/>
            <person name="Wu L."/>
            <person name="Ma J."/>
        </authorList>
    </citation>
    <scope>NUCLEOTIDE SEQUENCE [LARGE SCALE GENOMIC DNA]</scope>
    <source>
        <strain evidence="4">KCTC 42398</strain>
    </source>
</reference>
<evidence type="ECO:0008006" key="5">
    <source>
        <dbReference type="Google" id="ProtNLM"/>
    </source>
</evidence>
<feature type="chain" id="PRO_5046559008" description="DUF4177 domain-containing protein" evidence="2">
    <location>
        <begin position="21"/>
        <end position="149"/>
    </location>
</feature>
<feature type="region of interest" description="Disordered" evidence="1">
    <location>
        <begin position="52"/>
        <end position="71"/>
    </location>
</feature>
<name>A0ABW5T7P9_9FLAO</name>
<feature type="signal peptide" evidence="2">
    <location>
        <begin position="1"/>
        <end position="20"/>
    </location>
</feature>
<evidence type="ECO:0000256" key="2">
    <source>
        <dbReference type="SAM" id="SignalP"/>
    </source>
</evidence>
<evidence type="ECO:0000313" key="4">
    <source>
        <dbReference type="Proteomes" id="UP001597476"/>
    </source>
</evidence>
<protein>
    <recommendedName>
        <fullName evidence="5">DUF4177 domain-containing protein</fullName>
    </recommendedName>
</protein>
<evidence type="ECO:0000313" key="3">
    <source>
        <dbReference type="EMBL" id="MFD2725290.1"/>
    </source>
</evidence>
<gene>
    <name evidence="3" type="ORF">ACFSR8_03625</name>
</gene>